<evidence type="ECO:0000256" key="7">
    <source>
        <dbReference type="ARBA" id="ARBA00049119"/>
    </source>
</evidence>
<keyword evidence="5 10" id="KW-1133">Transmembrane helix</keyword>
<dbReference type="GO" id="GO:0005525">
    <property type="term" value="F:GTP binding"/>
    <property type="evidence" value="ECO:0007669"/>
    <property type="project" value="InterPro"/>
</dbReference>
<dbReference type="PRINTS" id="PR00171">
    <property type="entry name" value="SUGRTRNSPORT"/>
</dbReference>
<feature type="domain" description="Major facilitator superfamily (MFS) profile" evidence="11">
    <location>
        <begin position="20"/>
        <end position="473"/>
    </location>
</feature>
<dbReference type="InterPro" id="IPR036259">
    <property type="entry name" value="MFS_trans_sf"/>
</dbReference>
<dbReference type="GO" id="GO:0005351">
    <property type="term" value="F:carbohydrate:proton symporter activity"/>
    <property type="evidence" value="ECO:0007669"/>
    <property type="project" value="TreeGrafter"/>
</dbReference>
<dbReference type="Gene3D" id="1.20.1250.20">
    <property type="entry name" value="MFS general substrate transporter like domains"/>
    <property type="match status" value="1"/>
</dbReference>
<evidence type="ECO:0000256" key="2">
    <source>
        <dbReference type="ARBA" id="ARBA00010992"/>
    </source>
</evidence>
<dbReference type="PROSITE" id="PS00216">
    <property type="entry name" value="SUGAR_TRANSPORT_1"/>
    <property type="match status" value="1"/>
</dbReference>
<comment type="caution">
    <text evidence="12">The sequence shown here is derived from an EMBL/GenBank/DDBJ whole genome shotgun (WGS) entry which is preliminary data.</text>
</comment>
<feature type="region of interest" description="Disordered" evidence="9">
    <location>
        <begin position="517"/>
        <end position="538"/>
    </location>
</feature>
<comment type="subcellular location">
    <subcellularLocation>
        <location evidence="1">Membrane</location>
        <topology evidence="1">Multi-pass membrane protein</topology>
    </subcellularLocation>
</comment>
<keyword evidence="8" id="KW-0175">Coiled coil</keyword>
<dbReference type="PANTHER" id="PTHR48022:SF81">
    <property type="entry name" value="MAJOR FACILITATOR SUPERFAMILY (MFS) PROFILE DOMAIN-CONTAINING PROTEIN"/>
    <property type="match status" value="1"/>
</dbReference>
<dbReference type="SUPFAM" id="SSF52540">
    <property type="entry name" value="P-loop containing nucleoside triphosphate hydrolases"/>
    <property type="match status" value="1"/>
</dbReference>
<dbReference type="InterPro" id="IPR003663">
    <property type="entry name" value="Sugar/inositol_transpt"/>
</dbReference>
<feature type="transmembrane region" description="Helical" evidence="10">
    <location>
        <begin position="20"/>
        <end position="44"/>
    </location>
</feature>
<comment type="similarity">
    <text evidence="2">Belongs to the major facilitator superfamily. Sugar transporter (TC 2.A.1.1) family.</text>
</comment>
<feature type="transmembrane region" description="Helical" evidence="10">
    <location>
        <begin position="383"/>
        <end position="407"/>
    </location>
</feature>
<dbReference type="Pfam" id="PF00083">
    <property type="entry name" value="Sugar_tr"/>
    <property type="match status" value="1"/>
</dbReference>
<dbReference type="EMBL" id="JANIEX010000703">
    <property type="protein sequence ID" value="KAJ3564005.1"/>
    <property type="molecule type" value="Genomic_DNA"/>
</dbReference>
<dbReference type="Proteomes" id="UP001213000">
    <property type="component" value="Unassembled WGS sequence"/>
</dbReference>
<evidence type="ECO:0000313" key="12">
    <source>
        <dbReference type="EMBL" id="KAJ3564005.1"/>
    </source>
</evidence>
<dbReference type="InterPro" id="IPR020846">
    <property type="entry name" value="MFS_dom"/>
</dbReference>
<feature type="coiled-coil region" evidence="8">
    <location>
        <begin position="809"/>
        <end position="859"/>
    </location>
</feature>
<organism evidence="12 13">
    <name type="scientific">Leucocoprinus birnbaumii</name>
    <dbReference type="NCBI Taxonomy" id="56174"/>
    <lineage>
        <taxon>Eukaryota</taxon>
        <taxon>Fungi</taxon>
        <taxon>Dikarya</taxon>
        <taxon>Basidiomycota</taxon>
        <taxon>Agaricomycotina</taxon>
        <taxon>Agaricomycetes</taxon>
        <taxon>Agaricomycetidae</taxon>
        <taxon>Agaricales</taxon>
        <taxon>Agaricineae</taxon>
        <taxon>Agaricaceae</taxon>
        <taxon>Leucocoprinus</taxon>
    </lineage>
</organism>
<reference evidence="12" key="1">
    <citation type="submission" date="2022-07" db="EMBL/GenBank/DDBJ databases">
        <title>Genome Sequence of Leucocoprinus birnbaumii.</title>
        <authorList>
            <person name="Buettner E."/>
        </authorList>
    </citation>
    <scope>NUCLEOTIDE SEQUENCE</scope>
    <source>
        <strain evidence="12">VT141</strain>
    </source>
</reference>
<dbReference type="AlphaFoldDB" id="A0AAD5YN06"/>
<dbReference type="InterPro" id="IPR027417">
    <property type="entry name" value="P-loop_NTPase"/>
</dbReference>
<sequence>MGLWQKRWQEVVEYRNAYILAASASLGSIFYGWDVGLIGGVLAIKSFQEYFGLDKMSAADRANLSGNIVSVLQAGCFFGALSTGYLSSRFGRKPSLIASGWIYIIGSALQSIAGLGSSMVVGLRVLYFSRFLGGFGVGMVSALVPYYVSECTPKSIRGRCTGMVQLANNVGIMLSYWVNYSAAKDIPYGEMQWRIPFIMQLVPGVLFVLAMLFQPESPRWLVEHERYGEAVVVLGLTTGKAPDDVTVVETLEEIKRDFVGQDKLSIMQQVRRMGESRPIALRSFIAPLVAFFQQWNGTNAINYYSPQIFESLGIKGTNAALFATGVYGIVKVISVGTTLAIAVEGWGRKMCLLVGAIGQGLMMLWIGGFTAVHPDGGVVPASYVSIVAVYLYAVFFCIGWGPVPWVVASEVAPNHLRPAILSITVGVNWLFSFTISKITPIMLNTIKFGTFLIFGFCCMVMAIWTYVCLPETSGVALEDIKYLFEEDVIVRALQDAPGGKIFLRGRRVPPIEELKRRHEEQMVGPERPEEVGGRVSSDTGSGKVPMVAGSINISLYLTAALLVMPLWFPETATPIMPGTVINATKGVKKDDIIIAFMGPTGSGKSFFIDLLTGQPELRAGHSLASVTTGIEAVRMPIPTIPGRDIVLVDTPGFDDTTRSDMEILTMISDWLKNTYKQDVKLSGLIYLHRITDNRMAGSPHKNLRMFGELCGDLMMTQVVLVTTMWGKVAQDIGLAREKELKAQFWKNLIDRGSEVDRLESDTFKGAWSVVNKVVERRLKKDASEIVLLQEELVDNGINLNETAAGKALYTDLQKRLAEQREAMASLLAQVQKSDDQHLIRQLRKEHERIEKEFKKTFEESKQLKLPSLKKIAAIFPGGKKTKAKPVKITGS</sequence>
<dbReference type="SUPFAM" id="SSF103473">
    <property type="entry name" value="MFS general substrate transporter"/>
    <property type="match status" value="1"/>
</dbReference>
<evidence type="ECO:0000259" key="11">
    <source>
        <dbReference type="PROSITE" id="PS50850"/>
    </source>
</evidence>
<evidence type="ECO:0000256" key="1">
    <source>
        <dbReference type="ARBA" id="ARBA00004141"/>
    </source>
</evidence>
<gene>
    <name evidence="12" type="ORF">NP233_g8576</name>
</gene>
<feature type="transmembrane region" description="Helical" evidence="10">
    <location>
        <begin position="544"/>
        <end position="568"/>
    </location>
</feature>
<dbReference type="InterPro" id="IPR050360">
    <property type="entry name" value="MFS_Sugar_Transporters"/>
</dbReference>
<feature type="transmembrane region" description="Helical" evidence="10">
    <location>
        <begin position="100"/>
        <end position="121"/>
    </location>
</feature>
<feature type="compositionally biased region" description="Basic and acidic residues" evidence="9">
    <location>
        <begin position="517"/>
        <end position="532"/>
    </location>
</feature>
<feature type="transmembrane region" description="Helical" evidence="10">
    <location>
        <begin position="419"/>
        <end position="436"/>
    </location>
</feature>
<dbReference type="InterPro" id="IPR005829">
    <property type="entry name" value="Sugar_transporter_CS"/>
</dbReference>
<evidence type="ECO:0000256" key="9">
    <source>
        <dbReference type="SAM" id="MobiDB-lite"/>
    </source>
</evidence>
<evidence type="ECO:0000256" key="8">
    <source>
        <dbReference type="SAM" id="Coils"/>
    </source>
</evidence>
<feature type="transmembrane region" description="Helical" evidence="10">
    <location>
        <begin position="160"/>
        <end position="178"/>
    </location>
</feature>
<dbReference type="PROSITE" id="PS50850">
    <property type="entry name" value="MFS"/>
    <property type="match status" value="1"/>
</dbReference>
<comment type="catalytic activity">
    <reaction evidence="7">
        <text>myo-inositol(out) + H(+)(out) = myo-inositol(in) + H(+)(in)</text>
        <dbReference type="Rhea" id="RHEA:60364"/>
        <dbReference type="ChEBI" id="CHEBI:15378"/>
        <dbReference type="ChEBI" id="CHEBI:17268"/>
    </reaction>
</comment>
<feature type="transmembrane region" description="Helical" evidence="10">
    <location>
        <begin position="64"/>
        <end position="88"/>
    </location>
</feature>
<accession>A0AAD5YN06</accession>
<dbReference type="PROSITE" id="PS00217">
    <property type="entry name" value="SUGAR_TRANSPORT_2"/>
    <property type="match status" value="1"/>
</dbReference>
<proteinExistence type="inferred from homology"/>
<dbReference type="PANTHER" id="PTHR48022">
    <property type="entry name" value="PLASTIDIC GLUCOSE TRANSPORTER 4"/>
    <property type="match status" value="1"/>
</dbReference>
<feature type="transmembrane region" description="Helical" evidence="10">
    <location>
        <begin position="448"/>
        <end position="469"/>
    </location>
</feature>
<keyword evidence="13" id="KW-1185">Reference proteome</keyword>
<evidence type="ECO:0000313" key="13">
    <source>
        <dbReference type="Proteomes" id="UP001213000"/>
    </source>
</evidence>
<dbReference type="Pfam" id="PF01926">
    <property type="entry name" value="MMR_HSR1"/>
    <property type="match status" value="1"/>
</dbReference>
<evidence type="ECO:0000256" key="10">
    <source>
        <dbReference type="SAM" id="Phobius"/>
    </source>
</evidence>
<feature type="transmembrane region" description="Helical" evidence="10">
    <location>
        <begin position="279"/>
        <end position="295"/>
    </location>
</feature>
<feature type="transmembrane region" description="Helical" evidence="10">
    <location>
        <begin position="127"/>
        <end position="148"/>
    </location>
</feature>
<evidence type="ECO:0000256" key="4">
    <source>
        <dbReference type="ARBA" id="ARBA00022692"/>
    </source>
</evidence>
<protein>
    <recommendedName>
        <fullName evidence="11">Major facilitator superfamily (MFS) profile domain-containing protein</fullName>
    </recommendedName>
</protein>
<feature type="transmembrane region" description="Helical" evidence="10">
    <location>
        <begin position="193"/>
        <end position="213"/>
    </location>
</feature>
<keyword evidence="4 10" id="KW-0812">Transmembrane</keyword>
<dbReference type="InterPro" id="IPR006073">
    <property type="entry name" value="GTP-bd"/>
</dbReference>
<dbReference type="NCBIfam" id="TIGR00879">
    <property type="entry name" value="SP"/>
    <property type="match status" value="1"/>
</dbReference>
<evidence type="ECO:0000256" key="5">
    <source>
        <dbReference type="ARBA" id="ARBA00022989"/>
    </source>
</evidence>
<feature type="transmembrane region" description="Helical" evidence="10">
    <location>
        <begin position="319"/>
        <end position="343"/>
    </location>
</feature>
<feature type="transmembrane region" description="Helical" evidence="10">
    <location>
        <begin position="350"/>
        <end position="371"/>
    </location>
</feature>
<evidence type="ECO:0000256" key="6">
    <source>
        <dbReference type="ARBA" id="ARBA00023136"/>
    </source>
</evidence>
<name>A0AAD5YN06_9AGAR</name>
<dbReference type="InterPro" id="IPR005828">
    <property type="entry name" value="MFS_sugar_transport-like"/>
</dbReference>
<keyword evidence="3" id="KW-0813">Transport</keyword>
<dbReference type="GO" id="GO:0016020">
    <property type="term" value="C:membrane"/>
    <property type="evidence" value="ECO:0007669"/>
    <property type="project" value="UniProtKB-SubCell"/>
</dbReference>
<evidence type="ECO:0000256" key="3">
    <source>
        <dbReference type="ARBA" id="ARBA00022448"/>
    </source>
</evidence>
<keyword evidence="6 10" id="KW-0472">Membrane</keyword>
<dbReference type="Gene3D" id="3.40.50.300">
    <property type="entry name" value="P-loop containing nucleotide triphosphate hydrolases"/>
    <property type="match status" value="1"/>
</dbReference>